<comment type="similarity">
    <text evidence="1 8 11">Belongs to the DnaA family.</text>
</comment>
<feature type="binding site" evidence="8">
    <location>
        <position position="166"/>
    </location>
    <ligand>
        <name>ATP</name>
        <dbReference type="ChEBI" id="CHEBI:30616"/>
    </ligand>
</feature>
<dbReference type="InterPro" id="IPR013159">
    <property type="entry name" value="DnaA_C"/>
</dbReference>
<dbReference type="NCBIfam" id="TIGR00362">
    <property type="entry name" value="DnaA"/>
    <property type="match status" value="1"/>
</dbReference>
<comment type="function">
    <text evidence="8 10">Plays an essential role in the initiation and regulation of chromosomal replication. ATP-DnaA binds to the origin of replication (oriC) to initiate formation of the DNA replication initiation complex once per cell cycle. Binds the DnaA box (a 9 base pair repeat at the origin) and separates the double-stranded (ds)DNA. Forms a right-handed helical filament on oriC DNA; dsDNA binds to the exterior of the filament while single-stranded (ss)DNA is stabiized in the filament's interior. The ATP-DnaA-oriC complex binds and stabilizes one strand of the AT-rich DNA unwinding element (DUE), permitting loading of DNA polymerase. After initiation quickly degrades to an ADP-DnaA complex that is not apt for DNA replication. Binds acidic phospholipids.</text>
</comment>
<dbReference type="InterPro" id="IPR003593">
    <property type="entry name" value="AAA+_ATPase"/>
</dbReference>
<dbReference type="HOGENOM" id="CLU_026910_3_1_7"/>
<feature type="binding site" evidence="8">
    <location>
        <position position="165"/>
    </location>
    <ligand>
        <name>ATP</name>
        <dbReference type="ChEBI" id="CHEBI:30616"/>
    </ligand>
</feature>
<dbReference type="GO" id="GO:0006270">
    <property type="term" value="P:DNA replication initiation"/>
    <property type="evidence" value="ECO:0007669"/>
    <property type="project" value="UniProtKB-UniRule"/>
</dbReference>
<feature type="domain" description="Chromosomal replication initiator DnaA C-terminal" evidence="14">
    <location>
        <begin position="363"/>
        <end position="432"/>
    </location>
</feature>
<dbReference type="PRINTS" id="PR00051">
    <property type="entry name" value="DNAA"/>
</dbReference>
<keyword evidence="5 8" id="KW-0067">ATP-binding</keyword>
<proteinExistence type="inferred from homology"/>
<comment type="subcellular location">
    <subcellularLocation>
        <location evidence="8">Cytoplasm</location>
    </subcellularLocation>
</comment>
<feature type="domain" description="AAA+ ATPase" evidence="13">
    <location>
        <begin position="152"/>
        <end position="280"/>
    </location>
</feature>
<dbReference type="InterPro" id="IPR010921">
    <property type="entry name" value="Trp_repressor/repl_initiator"/>
</dbReference>
<dbReference type="InterPro" id="IPR018312">
    <property type="entry name" value="Chromosome_initiator_DnaA_CS"/>
</dbReference>
<dbReference type="GO" id="GO:0005886">
    <property type="term" value="C:plasma membrane"/>
    <property type="evidence" value="ECO:0007669"/>
    <property type="project" value="TreeGrafter"/>
</dbReference>
<keyword evidence="16" id="KW-1185">Reference proteome</keyword>
<evidence type="ECO:0000313" key="16">
    <source>
        <dbReference type="Proteomes" id="UP000035036"/>
    </source>
</evidence>
<dbReference type="Pfam" id="PF11638">
    <property type="entry name" value="DnaA_N"/>
    <property type="match status" value="1"/>
</dbReference>
<dbReference type="GO" id="GO:0006275">
    <property type="term" value="P:regulation of DNA replication"/>
    <property type="evidence" value="ECO:0007669"/>
    <property type="project" value="UniProtKB-UniRule"/>
</dbReference>
<dbReference type="Gene3D" id="3.40.50.300">
    <property type="entry name" value="P-loop containing nucleotide triphosphate hydrolases"/>
    <property type="match status" value="1"/>
</dbReference>
<evidence type="ECO:0000256" key="9">
    <source>
        <dbReference type="NCBIfam" id="TIGR00362"/>
    </source>
</evidence>
<evidence type="ECO:0000259" key="13">
    <source>
        <dbReference type="SMART" id="SM00382"/>
    </source>
</evidence>
<dbReference type="AlphaFoldDB" id="A0A0B5FAV0"/>
<dbReference type="OrthoDB" id="9807019at2"/>
<feature type="binding site" evidence="8">
    <location>
        <position position="163"/>
    </location>
    <ligand>
        <name>ATP</name>
        <dbReference type="ChEBI" id="CHEBI:30616"/>
    </ligand>
</feature>
<keyword evidence="7 8" id="KW-0238">DNA-binding</keyword>
<dbReference type="PANTHER" id="PTHR30050:SF2">
    <property type="entry name" value="CHROMOSOMAL REPLICATION INITIATOR PROTEIN DNAA"/>
    <property type="match status" value="1"/>
</dbReference>
<evidence type="ECO:0000256" key="8">
    <source>
        <dbReference type="HAMAP-Rule" id="MF_00377"/>
    </source>
</evidence>
<keyword evidence="6 8" id="KW-0446">Lipid-binding</keyword>
<dbReference type="InterPro" id="IPR027417">
    <property type="entry name" value="P-loop_NTPase"/>
</dbReference>
<dbReference type="Proteomes" id="UP000035036">
    <property type="component" value="Chromosome"/>
</dbReference>
<dbReference type="InterPro" id="IPR020591">
    <property type="entry name" value="Chromosome_initiator_DnaA-like"/>
</dbReference>
<evidence type="ECO:0000313" key="15">
    <source>
        <dbReference type="EMBL" id="AJF05292.1"/>
    </source>
</evidence>
<evidence type="ECO:0000256" key="7">
    <source>
        <dbReference type="ARBA" id="ARBA00023125"/>
    </source>
</evidence>
<comment type="caution">
    <text evidence="8">Lacks conserved residue(s) required for the propagation of feature annotation.</text>
</comment>
<dbReference type="InterPro" id="IPR013317">
    <property type="entry name" value="DnaA_dom"/>
</dbReference>
<feature type="binding site" evidence="8">
    <location>
        <position position="167"/>
    </location>
    <ligand>
        <name>ATP</name>
        <dbReference type="ChEBI" id="CHEBI:30616"/>
    </ligand>
</feature>
<dbReference type="CDD" id="cd06571">
    <property type="entry name" value="Bac_DnaA_C"/>
    <property type="match status" value="1"/>
</dbReference>
<evidence type="ECO:0000256" key="5">
    <source>
        <dbReference type="ARBA" id="ARBA00022840"/>
    </source>
</evidence>
<keyword evidence="3 8" id="KW-0235">DNA replication</keyword>
<dbReference type="HAMAP" id="MF_00377">
    <property type="entry name" value="DnaA_bact"/>
    <property type="match status" value="1"/>
</dbReference>
<feature type="region of interest" description="Domain III, AAA+ region" evidence="8">
    <location>
        <begin position="119"/>
        <end position="335"/>
    </location>
</feature>
<evidence type="ECO:0000256" key="4">
    <source>
        <dbReference type="ARBA" id="ARBA00022741"/>
    </source>
</evidence>
<dbReference type="SMART" id="SM00760">
    <property type="entry name" value="Bac_DnaA_C"/>
    <property type="match status" value="1"/>
</dbReference>
<keyword evidence="2 8" id="KW-0963">Cytoplasm</keyword>
<dbReference type="CDD" id="cd00009">
    <property type="entry name" value="AAA"/>
    <property type="match status" value="1"/>
</dbReference>
<dbReference type="PANTHER" id="PTHR30050">
    <property type="entry name" value="CHROMOSOMAL REPLICATION INITIATOR PROTEIN DNAA"/>
    <property type="match status" value="1"/>
</dbReference>
<dbReference type="Gene3D" id="1.10.8.60">
    <property type="match status" value="1"/>
</dbReference>
<dbReference type="Gene3D" id="1.10.1750.10">
    <property type="match status" value="1"/>
</dbReference>
<comment type="domain">
    <text evidence="8">Domain I is involved in oligomerization and binding regulators, domain II is flexibile and of varying length in different bacteria, domain III forms the AAA+ region, while domain IV binds dsDNA.</text>
</comment>
<dbReference type="SMART" id="SM00382">
    <property type="entry name" value="AAA"/>
    <property type="match status" value="1"/>
</dbReference>
<evidence type="ECO:0000256" key="2">
    <source>
        <dbReference type="ARBA" id="ARBA00022490"/>
    </source>
</evidence>
<dbReference type="Gene3D" id="3.30.300.180">
    <property type="match status" value="1"/>
</dbReference>
<dbReference type="SUPFAM" id="SSF48295">
    <property type="entry name" value="TrpR-like"/>
    <property type="match status" value="1"/>
</dbReference>
<dbReference type="SUPFAM" id="SSF52540">
    <property type="entry name" value="P-loop containing nucleoside triphosphate hydrolases"/>
    <property type="match status" value="1"/>
</dbReference>
<dbReference type="FunFam" id="1.10.8.60:FF:000003">
    <property type="entry name" value="Chromosomal replication initiator protein DnaA"/>
    <property type="match status" value="1"/>
</dbReference>
<evidence type="ECO:0000259" key="14">
    <source>
        <dbReference type="SMART" id="SM00760"/>
    </source>
</evidence>
<dbReference type="FunFam" id="3.40.50.300:FF:000150">
    <property type="entry name" value="Chromosomal replication initiator protein DnaA"/>
    <property type="match status" value="1"/>
</dbReference>
<protein>
    <recommendedName>
        <fullName evidence="8 9">Chromosomal replication initiator protein DnaA</fullName>
    </recommendedName>
</protein>
<organism evidence="15 16">
    <name type="scientific">Geoalkalibacter subterraneus</name>
    <dbReference type="NCBI Taxonomy" id="483547"/>
    <lineage>
        <taxon>Bacteria</taxon>
        <taxon>Pseudomonadati</taxon>
        <taxon>Thermodesulfobacteriota</taxon>
        <taxon>Desulfuromonadia</taxon>
        <taxon>Desulfuromonadales</taxon>
        <taxon>Geoalkalibacteraceae</taxon>
        <taxon>Geoalkalibacter</taxon>
    </lineage>
</organism>
<dbReference type="GO" id="GO:0005524">
    <property type="term" value="F:ATP binding"/>
    <property type="evidence" value="ECO:0007669"/>
    <property type="project" value="UniProtKB-UniRule"/>
</dbReference>
<evidence type="ECO:0000256" key="11">
    <source>
        <dbReference type="RuleBase" id="RU004227"/>
    </source>
</evidence>
<evidence type="ECO:0000256" key="1">
    <source>
        <dbReference type="ARBA" id="ARBA00006583"/>
    </source>
</evidence>
<comment type="subunit">
    <text evidence="8">Oligomerizes as a right-handed, spiral filament on DNA at oriC.</text>
</comment>
<dbReference type="PROSITE" id="PS01008">
    <property type="entry name" value="DNAA"/>
    <property type="match status" value="1"/>
</dbReference>
<feature type="compositionally biased region" description="Low complexity" evidence="12">
    <location>
        <begin position="102"/>
        <end position="112"/>
    </location>
</feature>
<dbReference type="GO" id="GO:0008289">
    <property type="term" value="F:lipid binding"/>
    <property type="evidence" value="ECO:0007669"/>
    <property type="project" value="UniProtKB-KW"/>
</dbReference>
<evidence type="ECO:0000256" key="3">
    <source>
        <dbReference type="ARBA" id="ARBA00022705"/>
    </source>
</evidence>
<feature type="region of interest" description="Domain I, interacts with DnaA modulators" evidence="8">
    <location>
        <begin position="1"/>
        <end position="98"/>
    </location>
</feature>
<gene>
    <name evidence="8" type="primary">dnaA</name>
    <name evidence="15" type="ORF">GSUB_00005</name>
</gene>
<sequence length="455" mass="52134">MDTLWRETLEQLEQKLSPQLFSTWIKPIEFIRVEKSNVFLRVPNRFFLDWIRDNYVRKIEETLADVGAVEYKVEFEVSSRPRQQENSPAKNSEQTKKESFTPAPQAASAKPAAENWNTNLNPKYIFTDFVSGSSNQFAHAAAMAVANNPATTYNPLFIYGGVGLGKTHLVNAIGNAILKKNSSMRVCYYTSEKFMNELINSLRYARMDEFRNKFRSMDVLLIDDVQFIAGKERTQEEFFHTFNALYESHKQIVVTSDKFPKEIPGLEERLRSRFEWGLIADIQPPDVETKQAILKMKAEKNRINLPEEVIQFLSNSITSNVRELEGFLIRLGAYASLTSTPITLDLAREVLKDILVEKNKEITVEEIQKVVAQHFSLKVADLKSPKRLKALVLPRQIAMYLSRQLTSQSFPEIGDKFGGKDHSTIIHAIKKVEKLMEDDFQLRTTVGNLKNALSR</sequence>
<dbReference type="InterPro" id="IPR038454">
    <property type="entry name" value="DnaA_N_sf"/>
</dbReference>
<feature type="region of interest" description="Domain IV, binds dsDNA" evidence="8">
    <location>
        <begin position="336"/>
        <end position="455"/>
    </location>
</feature>
<dbReference type="Pfam" id="PF00308">
    <property type="entry name" value="Bac_DnaA"/>
    <property type="match status" value="1"/>
</dbReference>
<dbReference type="KEGG" id="gsb:GSUB_00005"/>
<dbReference type="EMBL" id="CP010311">
    <property type="protein sequence ID" value="AJF05292.1"/>
    <property type="molecule type" value="Genomic_DNA"/>
</dbReference>
<accession>A0A0B5FAV0</accession>
<dbReference type="GO" id="GO:0005737">
    <property type="term" value="C:cytoplasm"/>
    <property type="evidence" value="ECO:0007669"/>
    <property type="project" value="UniProtKB-SubCell"/>
</dbReference>
<evidence type="ECO:0000256" key="12">
    <source>
        <dbReference type="SAM" id="MobiDB-lite"/>
    </source>
</evidence>
<name>A0A0B5FAV0_9BACT</name>
<dbReference type="RefSeq" id="WP_040198527.1">
    <property type="nucleotide sequence ID" value="NZ_CP010311.1"/>
</dbReference>
<evidence type="ECO:0000256" key="6">
    <source>
        <dbReference type="ARBA" id="ARBA00023121"/>
    </source>
</evidence>
<feature type="region of interest" description="Disordered" evidence="12">
    <location>
        <begin position="77"/>
        <end position="112"/>
    </location>
</feature>
<keyword evidence="4 8" id="KW-0547">Nucleotide-binding</keyword>
<dbReference type="GO" id="GO:0003688">
    <property type="term" value="F:DNA replication origin binding"/>
    <property type="evidence" value="ECO:0007669"/>
    <property type="project" value="UniProtKB-UniRule"/>
</dbReference>
<dbReference type="InterPro" id="IPR001957">
    <property type="entry name" value="Chromosome_initiator_DnaA"/>
</dbReference>
<dbReference type="STRING" id="483547.GSUB_00005"/>
<dbReference type="Pfam" id="PF08299">
    <property type="entry name" value="Bac_DnaA_C"/>
    <property type="match status" value="1"/>
</dbReference>
<evidence type="ECO:0000256" key="10">
    <source>
        <dbReference type="RuleBase" id="RU000577"/>
    </source>
</evidence>
<reference evidence="15 16" key="1">
    <citation type="journal article" date="2015" name="Genome Announc.">
        <title>Genomes of Geoalkalibacter ferrihydriticus Z-0531T and Geoalkalibacter subterraneus Red1T, Two Haloalkaliphilic Metal-Reducing Deltaproteobacteria.</title>
        <authorList>
            <person name="Badalamenti J.P."/>
            <person name="Krajmalnik-Brown R."/>
            <person name="Torres C.I."/>
            <person name="Bond D.R."/>
        </authorList>
    </citation>
    <scope>NUCLEOTIDE SEQUENCE [LARGE SCALE GENOMIC DNA]</scope>
    <source>
        <strain evidence="15 16">Red1</strain>
    </source>
</reference>
<dbReference type="FunFam" id="1.10.1750.10:FF:000002">
    <property type="entry name" value="Chromosomal replication initiator protein DnaA"/>
    <property type="match status" value="1"/>
</dbReference>
<dbReference type="InterPro" id="IPR024633">
    <property type="entry name" value="DnaA_N_dom"/>
</dbReference>